<keyword evidence="2" id="KW-1185">Reference proteome</keyword>
<evidence type="ECO:0000313" key="2">
    <source>
        <dbReference type="Proteomes" id="UP000324705"/>
    </source>
</evidence>
<dbReference type="PANTHER" id="PTHR21068">
    <property type="entry name" value="SPARTIN"/>
    <property type="match status" value="1"/>
</dbReference>
<gene>
    <name evidence="1" type="ORF">TRITD_2Av1G210850</name>
</gene>
<reference evidence="1 2" key="1">
    <citation type="submission" date="2017-09" db="EMBL/GenBank/DDBJ databases">
        <authorList>
            <consortium name="International Durum Wheat Genome Sequencing Consortium (IDWGSC)"/>
            <person name="Milanesi L."/>
        </authorList>
    </citation>
    <scope>NUCLEOTIDE SEQUENCE [LARGE SCALE GENOMIC DNA]</scope>
    <source>
        <strain evidence="2">cv. Svevo</strain>
    </source>
</reference>
<dbReference type="Gramene" id="TRITD2Av1G210850.1">
    <property type="protein sequence ID" value="TRITD2Av1G210850.1"/>
    <property type="gene ID" value="TRITD2Av1G210850"/>
</dbReference>
<accession>A0A9R1NZ80</accession>
<dbReference type="AlphaFoldDB" id="A0A9R1NZ80"/>
<proteinExistence type="predicted"/>
<evidence type="ECO:0000313" key="1">
    <source>
        <dbReference type="EMBL" id="VAH33677.1"/>
    </source>
</evidence>
<sequence length="115" mass="12884">MCREERFMDNEEICKPRHDLKLLELDLFCEMVFPTPRCCCPSVCSAHGYWNYLSPRMKSYNGVLAKAIDMGTSHLVKGIVVCSKAYASQVQRGANVISPQAASGASKTLGRHRWS</sequence>
<protein>
    <submittedName>
        <fullName evidence="1">Uncharacterized protein</fullName>
    </submittedName>
</protein>
<organism evidence="1 2">
    <name type="scientific">Triticum turgidum subsp. durum</name>
    <name type="common">Durum wheat</name>
    <name type="synonym">Triticum durum</name>
    <dbReference type="NCBI Taxonomy" id="4567"/>
    <lineage>
        <taxon>Eukaryota</taxon>
        <taxon>Viridiplantae</taxon>
        <taxon>Streptophyta</taxon>
        <taxon>Embryophyta</taxon>
        <taxon>Tracheophyta</taxon>
        <taxon>Spermatophyta</taxon>
        <taxon>Magnoliopsida</taxon>
        <taxon>Liliopsida</taxon>
        <taxon>Poales</taxon>
        <taxon>Poaceae</taxon>
        <taxon>BOP clade</taxon>
        <taxon>Pooideae</taxon>
        <taxon>Triticodae</taxon>
        <taxon>Triticeae</taxon>
        <taxon>Triticinae</taxon>
        <taxon>Triticum</taxon>
    </lineage>
</organism>
<name>A0A9R1NZ80_TRITD</name>
<dbReference type="PANTHER" id="PTHR21068:SF36">
    <property type="entry name" value="SENESCENCE_DEHYDRATION-ASSOCIATED PROTEIN-LIKE PROTEIN"/>
    <property type="match status" value="1"/>
</dbReference>
<dbReference type="EMBL" id="LT934113">
    <property type="protein sequence ID" value="VAH33677.1"/>
    <property type="molecule type" value="Genomic_DNA"/>
</dbReference>
<dbReference type="OMA" id="YLSPRME"/>
<dbReference type="Proteomes" id="UP000324705">
    <property type="component" value="Chromosome 2A"/>
</dbReference>
<dbReference type="InterPro" id="IPR045036">
    <property type="entry name" value="Spartin-like"/>
</dbReference>
<dbReference type="GO" id="GO:0005886">
    <property type="term" value="C:plasma membrane"/>
    <property type="evidence" value="ECO:0007669"/>
    <property type="project" value="TreeGrafter"/>
</dbReference>